<comment type="similarity">
    <text evidence="1">Belongs to the universal ribosomal protein uS14 family.</text>
</comment>
<accession>E2EA05</accession>
<dbReference type="GO" id="GO:0015935">
    <property type="term" value="C:small ribosomal subunit"/>
    <property type="evidence" value="ECO:0007669"/>
    <property type="project" value="TreeGrafter"/>
</dbReference>
<dbReference type="InterPro" id="IPR001209">
    <property type="entry name" value="Ribosomal_uS14"/>
</dbReference>
<dbReference type="GO" id="GO:0003735">
    <property type="term" value="F:structural constituent of ribosome"/>
    <property type="evidence" value="ECO:0007669"/>
    <property type="project" value="InterPro"/>
</dbReference>
<dbReference type="EMBL" id="GU563431">
    <property type="protein sequence ID" value="ADD46360.1"/>
    <property type="molecule type" value="Genomic_DNA"/>
</dbReference>
<protein>
    <submittedName>
        <fullName evidence="4">Ribosomal protein S14</fullName>
    </submittedName>
</protein>
<dbReference type="GeneID" id="9480819"/>
<geneLocation type="mitochondrion" evidence="4"/>
<dbReference type="PANTHER" id="PTHR19836:SF19">
    <property type="entry name" value="SMALL RIBOSOMAL SUBUNIT PROTEIN US14M"/>
    <property type="match status" value="1"/>
</dbReference>
<organism evidence="4">
    <name type="scientific">Proteromonas lacertae</name>
    <name type="common">Stramenopile</name>
    <name type="synonym">Monocercomonoides lacertae</name>
    <dbReference type="NCBI Taxonomy" id="42746"/>
    <lineage>
        <taxon>Eukaryota</taxon>
        <taxon>Sar</taxon>
        <taxon>Stramenopiles</taxon>
        <taxon>Bigyra</taxon>
        <taxon>Opalozoa</taxon>
        <taxon>Opalinata</taxon>
        <taxon>Proteromonadidae</taxon>
        <taxon>Proteromonas</taxon>
    </lineage>
</organism>
<keyword evidence="3" id="KW-0687">Ribonucleoprotein</keyword>
<dbReference type="PANTHER" id="PTHR19836">
    <property type="entry name" value="30S RIBOSOMAL PROTEIN S14"/>
    <property type="match status" value="1"/>
</dbReference>
<evidence type="ECO:0000313" key="4">
    <source>
        <dbReference type="EMBL" id="ADD46360.1"/>
    </source>
</evidence>
<evidence type="ECO:0000256" key="2">
    <source>
        <dbReference type="ARBA" id="ARBA00022980"/>
    </source>
</evidence>
<keyword evidence="4" id="KW-0496">Mitochondrion</keyword>
<keyword evidence="2 4" id="KW-0689">Ribosomal protein</keyword>
<dbReference type="RefSeq" id="YP_003795222.1">
    <property type="nucleotide sequence ID" value="NC_014338.1"/>
</dbReference>
<dbReference type="SUPFAM" id="SSF57716">
    <property type="entry name" value="Glucocorticoid receptor-like (DNA-binding domain)"/>
    <property type="match status" value="1"/>
</dbReference>
<evidence type="ECO:0000256" key="3">
    <source>
        <dbReference type="ARBA" id="ARBA00023274"/>
    </source>
</evidence>
<reference evidence="4" key="1">
    <citation type="journal article" date="2010" name="Genome Biol. Evol.">
        <title>A linear molecule with two large inverted repeats: the mitochondrial genome of the stramenopile Proteromonas lacertae.</title>
        <authorList>
            <person name="Perez-Brocal V."/>
            <person name="Shahar-Golan R."/>
            <person name="Clark C.G."/>
        </authorList>
    </citation>
    <scope>NUCLEOTIDE SEQUENCE</scope>
</reference>
<proteinExistence type="inferred from homology"/>
<sequence>MKNKIYTDRKKRLSYLKYEFIINILKSLLICDSISLELKKHLFLEYLTLPKNSSIVRLHNICYITGRSRGNYKQLKISRIKLKELISLGKLPGFLKSSW</sequence>
<dbReference type="GO" id="GO:0005737">
    <property type="term" value="C:cytoplasm"/>
    <property type="evidence" value="ECO:0007669"/>
    <property type="project" value="UniProtKB-ARBA"/>
</dbReference>
<name>E2EA05_PROLC</name>
<dbReference type="AlphaFoldDB" id="E2EA05"/>
<evidence type="ECO:0000256" key="1">
    <source>
        <dbReference type="ARBA" id="ARBA00009083"/>
    </source>
</evidence>
<dbReference type="Pfam" id="PF00253">
    <property type="entry name" value="Ribosomal_S14"/>
    <property type="match status" value="1"/>
</dbReference>
<dbReference type="GO" id="GO:0006412">
    <property type="term" value="P:translation"/>
    <property type="evidence" value="ECO:0007669"/>
    <property type="project" value="InterPro"/>
</dbReference>
<gene>
    <name evidence="4" type="primary">rps14</name>
    <name evidence="4" type="ORF">PROLAC_044</name>
</gene>
<dbReference type="Gene3D" id="1.10.287.1480">
    <property type="match status" value="1"/>
</dbReference>